<reference evidence="2" key="1">
    <citation type="journal article" date="2020" name="mSystems">
        <title>Genome- and Community-Level Interaction Insights into Carbon Utilization and Element Cycling Functions of Hydrothermarchaeota in Hydrothermal Sediment.</title>
        <authorList>
            <person name="Zhou Z."/>
            <person name="Liu Y."/>
            <person name="Xu W."/>
            <person name="Pan J."/>
            <person name="Luo Z.H."/>
            <person name="Li M."/>
        </authorList>
    </citation>
    <scope>NUCLEOTIDE SEQUENCE [LARGE SCALE GENOMIC DNA]</scope>
    <source>
        <strain evidence="2">HyVt-102</strain>
    </source>
</reference>
<dbReference type="EMBL" id="DQWE01000120">
    <property type="protein sequence ID" value="HDI82676.1"/>
    <property type="molecule type" value="Genomic_DNA"/>
</dbReference>
<dbReference type="Gene3D" id="3.90.550.10">
    <property type="entry name" value="Spore Coat Polysaccharide Biosynthesis Protein SpsA, Chain A"/>
    <property type="match status" value="1"/>
</dbReference>
<accession>A0A7C0VA17</accession>
<dbReference type="Pfam" id="PF12804">
    <property type="entry name" value="NTP_transf_3"/>
    <property type="match status" value="1"/>
</dbReference>
<gene>
    <name evidence="2" type="ORF">ENF18_02650</name>
</gene>
<dbReference type="GO" id="GO:0016779">
    <property type="term" value="F:nucleotidyltransferase activity"/>
    <property type="evidence" value="ECO:0007669"/>
    <property type="project" value="UniProtKB-ARBA"/>
</dbReference>
<dbReference type="AlphaFoldDB" id="A0A7C0VA17"/>
<dbReference type="PANTHER" id="PTHR43777">
    <property type="entry name" value="MOLYBDENUM COFACTOR CYTIDYLYLTRANSFERASE"/>
    <property type="match status" value="1"/>
</dbReference>
<dbReference type="SUPFAM" id="SSF53448">
    <property type="entry name" value="Nucleotide-diphospho-sugar transferases"/>
    <property type="match status" value="1"/>
</dbReference>
<dbReference type="InterPro" id="IPR025877">
    <property type="entry name" value="MobA-like_NTP_Trfase"/>
</dbReference>
<comment type="caution">
    <text evidence="2">The sequence shown here is derived from an EMBL/GenBank/DDBJ whole genome shotgun (WGS) entry which is preliminary data.</text>
</comment>
<name>A0A7C0VA17_UNCW3</name>
<dbReference type="Proteomes" id="UP000885847">
    <property type="component" value="Unassembled WGS sequence"/>
</dbReference>
<evidence type="ECO:0000313" key="2">
    <source>
        <dbReference type="EMBL" id="HDI82676.1"/>
    </source>
</evidence>
<sequence>MKHNKAIVEGIILAAGFSRRAGVWKMALPIKGRTVIEMSIMGMYPVVDRIIVVGGYNFKNLLKIIEKYEKALPVYNENFPLGMFTSIQKGVEKVSGDRFFILPGDIPLVRPSTYKYMLEQKGDIIVPVYEGRKGHPVLLSYAMKELLLDEERDSNLKAFINRMGFKEVIVDDPFIRMDIDTLEDYWNLTSG</sequence>
<protein>
    <submittedName>
        <fullName evidence="2">Nucleotidyltransferase family protein</fullName>
    </submittedName>
</protein>
<dbReference type="PANTHER" id="PTHR43777:SF1">
    <property type="entry name" value="MOLYBDENUM COFACTOR CYTIDYLYLTRANSFERASE"/>
    <property type="match status" value="1"/>
</dbReference>
<dbReference type="CDD" id="cd04182">
    <property type="entry name" value="GT_2_like_f"/>
    <property type="match status" value="1"/>
</dbReference>
<organism evidence="2">
    <name type="scientific">candidate division WOR-3 bacterium</name>
    <dbReference type="NCBI Taxonomy" id="2052148"/>
    <lineage>
        <taxon>Bacteria</taxon>
        <taxon>Bacteria division WOR-3</taxon>
    </lineage>
</organism>
<evidence type="ECO:0000259" key="1">
    <source>
        <dbReference type="Pfam" id="PF12804"/>
    </source>
</evidence>
<dbReference type="InterPro" id="IPR029044">
    <property type="entry name" value="Nucleotide-diphossugar_trans"/>
</dbReference>
<feature type="domain" description="MobA-like NTP transferase" evidence="1">
    <location>
        <begin position="10"/>
        <end position="163"/>
    </location>
</feature>
<proteinExistence type="predicted"/>